<keyword evidence="8" id="KW-0804">Transcription</keyword>
<dbReference type="PANTHER" id="PTHR15975:SF0">
    <property type="entry name" value="CCR4-NOT TRANSCRIPTION COMPLEX SUBUNIT 11"/>
    <property type="match status" value="1"/>
</dbReference>
<dbReference type="InterPro" id="IPR019312">
    <property type="entry name" value="CNOT11"/>
</dbReference>
<dbReference type="GO" id="GO:0005737">
    <property type="term" value="C:cytoplasm"/>
    <property type="evidence" value="ECO:0007669"/>
    <property type="project" value="UniProtKB-SubCell"/>
</dbReference>
<comment type="subcellular location">
    <subcellularLocation>
        <location evidence="2">Cytoplasm</location>
    </subcellularLocation>
    <subcellularLocation>
        <location evidence="1">Nucleus</location>
    </subcellularLocation>
</comment>
<organism evidence="11 12">
    <name type="scientific">Clonorchis sinensis</name>
    <name type="common">Chinese liver fluke</name>
    <dbReference type="NCBI Taxonomy" id="79923"/>
    <lineage>
        <taxon>Eukaryota</taxon>
        <taxon>Metazoa</taxon>
        <taxon>Spiralia</taxon>
        <taxon>Lophotrochozoa</taxon>
        <taxon>Platyhelminthes</taxon>
        <taxon>Trematoda</taxon>
        <taxon>Digenea</taxon>
        <taxon>Opisthorchiida</taxon>
        <taxon>Opisthorchiata</taxon>
        <taxon>Opisthorchiidae</taxon>
        <taxon>Clonorchis</taxon>
    </lineage>
</organism>
<dbReference type="PANTHER" id="PTHR15975">
    <property type="entry name" value="CCR4-NOT TRANSCRIPTION COMPLEX SUBUNIT 11"/>
    <property type="match status" value="1"/>
</dbReference>
<evidence type="ECO:0000256" key="7">
    <source>
        <dbReference type="ARBA" id="ARBA00023158"/>
    </source>
</evidence>
<dbReference type="GO" id="GO:0031047">
    <property type="term" value="P:regulatory ncRNA-mediated gene silencing"/>
    <property type="evidence" value="ECO:0007669"/>
    <property type="project" value="UniProtKB-KW"/>
</dbReference>
<evidence type="ECO:0000256" key="4">
    <source>
        <dbReference type="ARBA" id="ARBA00014872"/>
    </source>
</evidence>
<dbReference type="EMBL" id="DF142920">
    <property type="protein sequence ID" value="GAA48950.1"/>
    <property type="molecule type" value="Genomic_DNA"/>
</dbReference>
<dbReference type="AlphaFoldDB" id="G7Y7L5"/>
<evidence type="ECO:0000256" key="5">
    <source>
        <dbReference type="ARBA" id="ARBA00022490"/>
    </source>
</evidence>
<evidence type="ECO:0000256" key="10">
    <source>
        <dbReference type="SAM" id="MobiDB-lite"/>
    </source>
</evidence>
<keyword evidence="9" id="KW-0539">Nucleus</keyword>
<evidence type="ECO:0000256" key="2">
    <source>
        <dbReference type="ARBA" id="ARBA00004496"/>
    </source>
</evidence>
<name>G7Y7L5_CLOSI</name>
<keyword evidence="6" id="KW-0805">Transcription regulation</keyword>
<evidence type="ECO:0000256" key="3">
    <source>
        <dbReference type="ARBA" id="ARBA00008030"/>
    </source>
</evidence>
<evidence type="ECO:0000256" key="1">
    <source>
        <dbReference type="ARBA" id="ARBA00004123"/>
    </source>
</evidence>
<gene>
    <name evidence="11" type="ORF">CLF_102256</name>
</gene>
<keyword evidence="7" id="KW-0943">RNA-mediated gene silencing</keyword>
<feature type="region of interest" description="Disordered" evidence="10">
    <location>
        <begin position="97"/>
        <end position="120"/>
    </location>
</feature>
<reference key="2">
    <citation type="submission" date="2011-10" db="EMBL/GenBank/DDBJ databases">
        <title>The genome and transcriptome sequence of Clonorchis sinensis provide insights into the carcinogenic liver fluke.</title>
        <authorList>
            <person name="Wang X."/>
            <person name="Huang Y."/>
            <person name="Chen W."/>
            <person name="Liu H."/>
            <person name="Guo L."/>
            <person name="Chen Y."/>
            <person name="Luo F."/>
            <person name="Zhou W."/>
            <person name="Sun J."/>
            <person name="Mao Q."/>
            <person name="Liang P."/>
            <person name="Zhou C."/>
            <person name="Tian Y."/>
            <person name="Men J."/>
            <person name="Lv X."/>
            <person name="Huang L."/>
            <person name="Zhou J."/>
            <person name="Hu Y."/>
            <person name="Li R."/>
            <person name="Zhang F."/>
            <person name="Lei H."/>
            <person name="Li X."/>
            <person name="Hu X."/>
            <person name="Liang C."/>
            <person name="Xu J."/>
            <person name="Wu Z."/>
            <person name="Yu X."/>
        </authorList>
    </citation>
    <scope>NUCLEOTIDE SEQUENCE</scope>
    <source>
        <strain>Henan</strain>
    </source>
</reference>
<feature type="compositionally biased region" description="Low complexity" evidence="10">
    <location>
        <begin position="101"/>
        <end position="112"/>
    </location>
</feature>
<evidence type="ECO:0000313" key="11">
    <source>
        <dbReference type="EMBL" id="GAA48950.1"/>
    </source>
</evidence>
<protein>
    <recommendedName>
        <fullName evidence="4">CCR4-NOT transcription complex subunit 11</fullName>
    </recommendedName>
</protein>
<comment type="similarity">
    <text evidence="3">Belongs to the CNOT11 family.</text>
</comment>
<sequence>MEVTVDSLEVVNRLATRVSLPKEFIQSYISRCMTYCQSLQDKSTQQRNVRIVCVLIQSFIRNKILDIHNENILIEVQRFCVEFNKVPGANPLYRTIKNMESSTSGTSQSSSGNPTDSPGK</sequence>
<dbReference type="GO" id="GO:0030014">
    <property type="term" value="C:CCR4-NOT complex"/>
    <property type="evidence" value="ECO:0007669"/>
    <property type="project" value="InterPro"/>
</dbReference>
<dbReference type="Proteomes" id="UP000008909">
    <property type="component" value="Unassembled WGS sequence"/>
</dbReference>
<evidence type="ECO:0000256" key="9">
    <source>
        <dbReference type="ARBA" id="ARBA00023242"/>
    </source>
</evidence>
<evidence type="ECO:0000256" key="6">
    <source>
        <dbReference type="ARBA" id="ARBA00023015"/>
    </source>
</evidence>
<accession>G7Y7L5</accession>
<dbReference type="GO" id="GO:0005634">
    <property type="term" value="C:nucleus"/>
    <property type="evidence" value="ECO:0007669"/>
    <property type="project" value="UniProtKB-SubCell"/>
</dbReference>
<proteinExistence type="inferred from homology"/>
<keyword evidence="12" id="KW-1185">Reference proteome</keyword>
<dbReference type="Pfam" id="PF10155">
    <property type="entry name" value="CNOT11"/>
    <property type="match status" value="1"/>
</dbReference>
<evidence type="ECO:0000313" key="12">
    <source>
        <dbReference type="Proteomes" id="UP000008909"/>
    </source>
</evidence>
<keyword evidence="5" id="KW-0963">Cytoplasm</keyword>
<evidence type="ECO:0000256" key="8">
    <source>
        <dbReference type="ARBA" id="ARBA00023163"/>
    </source>
</evidence>
<reference evidence="11" key="1">
    <citation type="journal article" date="2011" name="Genome Biol.">
        <title>The draft genome of the carcinogenic human liver fluke Clonorchis sinensis.</title>
        <authorList>
            <person name="Wang X."/>
            <person name="Chen W."/>
            <person name="Huang Y."/>
            <person name="Sun J."/>
            <person name="Men J."/>
            <person name="Liu H."/>
            <person name="Luo F."/>
            <person name="Guo L."/>
            <person name="Lv X."/>
            <person name="Deng C."/>
            <person name="Zhou C."/>
            <person name="Fan Y."/>
            <person name="Li X."/>
            <person name="Huang L."/>
            <person name="Hu Y."/>
            <person name="Liang C."/>
            <person name="Hu X."/>
            <person name="Xu J."/>
            <person name="Yu X."/>
        </authorList>
    </citation>
    <scope>NUCLEOTIDE SEQUENCE [LARGE SCALE GENOMIC DNA]</scope>
    <source>
        <strain evidence="11">Henan</strain>
    </source>
</reference>